<dbReference type="InterPro" id="IPR043502">
    <property type="entry name" value="DNA/RNA_pol_sf"/>
</dbReference>
<dbReference type="Gene3D" id="3.10.10.10">
    <property type="entry name" value="HIV Type 1 Reverse Transcriptase, subunit A, domain 1"/>
    <property type="match status" value="1"/>
</dbReference>
<sequence>MVVPPMVIFTIEHLLWKLKPIPVPRAHYNQLIELLKKRIASGILEPSHGPYANCWFTVPKKNGDLRFIQEIE</sequence>
<dbReference type="EMBL" id="JAEFCI010001685">
    <property type="protein sequence ID" value="KAG5462736.1"/>
    <property type="molecule type" value="Genomic_DNA"/>
</dbReference>
<organism evidence="1 2">
    <name type="scientific">Olpidium bornovanus</name>
    <dbReference type="NCBI Taxonomy" id="278681"/>
    <lineage>
        <taxon>Eukaryota</taxon>
        <taxon>Fungi</taxon>
        <taxon>Fungi incertae sedis</taxon>
        <taxon>Olpidiomycota</taxon>
        <taxon>Olpidiomycotina</taxon>
        <taxon>Olpidiomycetes</taxon>
        <taxon>Olpidiales</taxon>
        <taxon>Olpidiaceae</taxon>
        <taxon>Olpidium</taxon>
    </lineage>
</organism>
<evidence type="ECO:0000313" key="2">
    <source>
        <dbReference type="Proteomes" id="UP000673691"/>
    </source>
</evidence>
<reference evidence="1 2" key="1">
    <citation type="journal article" name="Sci. Rep.">
        <title>Genome-scale phylogenetic analyses confirm Olpidium as the closest living zoosporic fungus to the non-flagellated, terrestrial fungi.</title>
        <authorList>
            <person name="Chang Y."/>
            <person name="Rochon D."/>
            <person name="Sekimoto S."/>
            <person name="Wang Y."/>
            <person name="Chovatia M."/>
            <person name="Sandor L."/>
            <person name="Salamov A."/>
            <person name="Grigoriev I.V."/>
            <person name="Stajich J.E."/>
            <person name="Spatafora J.W."/>
        </authorList>
    </citation>
    <scope>NUCLEOTIDE SEQUENCE [LARGE SCALE GENOMIC DNA]</scope>
    <source>
        <strain evidence="1">S191</strain>
    </source>
</reference>
<dbReference type="SUPFAM" id="SSF56672">
    <property type="entry name" value="DNA/RNA polymerases"/>
    <property type="match status" value="1"/>
</dbReference>
<dbReference type="OrthoDB" id="5599163at2759"/>
<keyword evidence="2" id="KW-1185">Reference proteome</keyword>
<name>A0A8H8A0K3_9FUNG</name>
<evidence type="ECO:0008006" key="3">
    <source>
        <dbReference type="Google" id="ProtNLM"/>
    </source>
</evidence>
<accession>A0A8H8A0K3</accession>
<proteinExistence type="predicted"/>
<gene>
    <name evidence="1" type="ORF">BJ554DRAFT_3768</name>
</gene>
<protein>
    <recommendedName>
        <fullName evidence="3">Reverse transcriptase</fullName>
    </recommendedName>
</protein>
<comment type="caution">
    <text evidence="1">The sequence shown here is derived from an EMBL/GenBank/DDBJ whole genome shotgun (WGS) entry which is preliminary data.</text>
</comment>
<dbReference type="AlphaFoldDB" id="A0A8H8A0K3"/>
<dbReference type="Proteomes" id="UP000673691">
    <property type="component" value="Unassembled WGS sequence"/>
</dbReference>
<evidence type="ECO:0000313" key="1">
    <source>
        <dbReference type="EMBL" id="KAG5462736.1"/>
    </source>
</evidence>